<dbReference type="OMA" id="DEYWSNA"/>
<dbReference type="PANTHER" id="PTHR43383:SF2">
    <property type="entry name" value="AMIDOHYDROLASE 2 FAMILY PROTEIN"/>
    <property type="match status" value="1"/>
</dbReference>
<dbReference type="AlphaFoldDB" id="A0A151S1K1"/>
<evidence type="ECO:0000313" key="3">
    <source>
        <dbReference type="EMBL" id="KYP48666.1"/>
    </source>
</evidence>
<keyword evidence="4" id="KW-1185">Reference proteome</keyword>
<gene>
    <name evidence="3" type="ORF">KK1_029647</name>
</gene>
<dbReference type="InterPro" id="IPR043502">
    <property type="entry name" value="DNA/RNA_pol_sf"/>
</dbReference>
<organism evidence="3 4">
    <name type="scientific">Cajanus cajan</name>
    <name type="common">Pigeon pea</name>
    <name type="synonym">Cajanus indicus</name>
    <dbReference type="NCBI Taxonomy" id="3821"/>
    <lineage>
        <taxon>Eukaryota</taxon>
        <taxon>Viridiplantae</taxon>
        <taxon>Streptophyta</taxon>
        <taxon>Embryophyta</taxon>
        <taxon>Tracheophyta</taxon>
        <taxon>Spermatophyta</taxon>
        <taxon>Magnoliopsida</taxon>
        <taxon>eudicotyledons</taxon>
        <taxon>Gunneridae</taxon>
        <taxon>Pentapetalae</taxon>
        <taxon>rosids</taxon>
        <taxon>fabids</taxon>
        <taxon>Fabales</taxon>
        <taxon>Fabaceae</taxon>
        <taxon>Papilionoideae</taxon>
        <taxon>50 kb inversion clade</taxon>
        <taxon>NPAAA clade</taxon>
        <taxon>indigoferoid/millettioid clade</taxon>
        <taxon>Phaseoleae</taxon>
        <taxon>Cajanus</taxon>
    </lineage>
</organism>
<reference evidence="3" key="1">
    <citation type="journal article" date="2012" name="Nat. Biotechnol.">
        <title>Draft genome sequence of pigeonpea (Cajanus cajan), an orphan legume crop of resource-poor farmers.</title>
        <authorList>
            <person name="Varshney R.K."/>
            <person name="Chen W."/>
            <person name="Li Y."/>
            <person name="Bharti A.K."/>
            <person name="Saxena R.K."/>
            <person name="Schlueter J.A."/>
            <person name="Donoghue M.T."/>
            <person name="Azam S."/>
            <person name="Fan G."/>
            <person name="Whaley A.M."/>
            <person name="Farmer A.D."/>
            <person name="Sheridan J."/>
            <person name="Iwata A."/>
            <person name="Tuteja R."/>
            <person name="Penmetsa R.V."/>
            <person name="Wu W."/>
            <person name="Upadhyaya H.D."/>
            <person name="Yang S.P."/>
            <person name="Shah T."/>
            <person name="Saxena K.B."/>
            <person name="Michael T."/>
            <person name="McCombie W.R."/>
            <person name="Yang B."/>
            <person name="Zhang G."/>
            <person name="Yang H."/>
            <person name="Wang J."/>
            <person name="Spillane C."/>
            <person name="Cook D.R."/>
            <person name="May G.D."/>
            <person name="Xu X."/>
            <person name="Jackson S.A."/>
        </authorList>
    </citation>
    <scope>NUCLEOTIDE SEQUENCE [LARGE SCALE GENOMIC DNA]</scope>
</reference>
<dbReference type="EMBL" id="KQ483494">
    <property type="protein sequence ID" value="KYP48666.1"/>
    <property type="molecule type" value="Genomic_DNA"/>
</dbReference>
<feature type="domain" description="Reverse transcriptase Ty1/copia-type" evidence="2">
    <location>
        <begin position="107"/>
        <end position="305"/>
    </location>
</feature>
<dbReference type="Gramene" id="C.cajan_28928.t">
    <property type="protein sequence ID" value="C.cajan_28928.t.cds1"/>
    <property type="gene ID" value="C.cajan_28928"/>
</dbReference>
<dbReference type="PANTHER" id="PTHR43383">
    <property type="entry name" value="NODULIN 6"/>
    <property type="match status" value="1"/>
</dbReference>
<dbReference type="InterPro" id="IPR013103">
    <property type="entry name" value="RVT_2"/>
</dbReference>
<proteinExistence type="predicted"/>
<evidence type="ECO:0000313" key="4">
    <source>
        <dbReference type="Proteomes" id="UP000075243"/>
    </source>
</evidence>
<dbReference type="Pfam" id="PF07727">
    <property type="entry name" value="RVT_2"/>
    <property type="match status" value="1"/>
</dbReference>
<evidence type="ECO:0000259" key="2">
    <source>
        <dbReference type="Pfam" id="PF07727"/>
    </source>
</evidence>
<name>A0A151S1K1_CAJCA</name>
<accession>A0A151S1K1</accession>
<dbReference type="SUPFAM" id="SSF56672">
    <property type="entry name" value="DNA/RNA polymerases"/>
    <property type="match status" value="1"/>
</dbReference>
<protein>
    <submittedName>
        <fullName evidence="3">Retrovirus-related Pol polyprotein from transposon TNT 1-94</fullName>
    </submittedName>
</protein>
<evidence type="ECO:0000256" key="1">
    <source>
        <dbReference type="SAM" id="MobiDB-lite"/>
    </source>
</evidence>
<dbReference type="Proteomes" id="UP000075243">
    <property type="component" value="Unassembled WGS sequence"/>
</dbReference>
<feature type="region of interest" description="Disordered" evidence="1">
    <location>
        <begin position="1"/>
        <end position="22"/>
    </location>
</feature>
<sequence>MPQVTQGELGSPTPPNVDLRRSTRHKQAPTYLIDYHCNLLQNIEIHDSKNIRYSLSSVLSYHSLNPEFLKFSLSITTEIEPKNYQQAAQSPHWIKAMQEELGALKMNKTWCLTPLPIGKFVIGSKWVYKIKYNSDGTLQRYKARLVAKGYNQTEGLDYFDTFAPVAKLTIVRLLLALASTKNWFLHQLDINNAFLHGDLTEEVYMKVPQGLSVSDSTMVCKLQKSIYGLKQASRQWFAKLSTFLFNLGYKQSCYDHSLFIKKFNSKCIIILVYVNDLILAGDDAKEIAFFKQSLDNTFKIKDLGKSQILPWS</sequence>